<dbReference type="Gene3D" id="2.40.30.170">
    <property type="match status" value="1"/>
</dbReference>
<feature type="domain" description="Multidrug resistance protein MdtA-like alpha-helical hairpin" evidence="4">
    <location>
        <begin position="160"/>
        <end position="222"/>
    </location>
</feature>
<protein>
    <submittedName>
        <fullName evidence="7">Multidrug resistance efflux pump</fullName>
    </submittedName>
</protein>
<organism evidence="7 8">
    <name type="scientific">Xanthomonas campestris pv. campestris (strain 8004)</name>
    <dbReference type="NCBI Taxonomy" id="314565"/>
    <lineage>
        <taxon>Bacteria</taxon>
        <taxon>Pseudomonadati</taxon>
        <taxon>Pseudomonadota</taxon>
        <taxon>Gammaproteobacteria</taxon>
        <taxon>Lysobacterales</taxon>
        <taxon>Lysobacteraceae</taxon>
        <taxon>Xanthomonas</taxon>
    </lineage>
</organism>
<evidence type="ECO:0000256" key="2">
    <source>
        <dbReference type="SAM" id="Coils"/>
    </source>
</evidence>
<dbReference type="InterPro" id="IPR058624">
    <property type="entry name" value="MdtA-like_HH"/>
</dbReference>
<evidence type="ECO:0000256" key="1">
    <source>
        <dbReference type="ARBA" id="ARBA00009477"/>
    </source>
</evidence>
<dbReference type="PRINTS" id="PR01490">
    <property type="entry name" value="RTXTOXIND"/>
</dbReference>
<dbReference type="SUPFAM" id="SSF111369">
    <property type="entry name" value="HlyD-like secretion proteins"/>
    <property type="match status" value="3"/>
</dbReference>
<feature type="coiled-coil region" evidence="2">
    <location>
        <begin position="204"/>
        <end position="252"/>
    </location>
</feature>
<sequence>MDSLRAGVAPLSAPAGCPLSFCSDCAPMNTPADTAPTAAQRRRRRRRRLYGVLGFGGLALIGVALVLYAWRLPPFTSAVERTENAMVHGQVTVIAPQVSGYVTQVPVQDFAHVRRGQLLAKIDDRIYAQHLEQAKAQLQTTQANLANWEQQRHSAEATIAEQRATLSSNQAQRDRTRSAYARAQQLANQKLVSEQDRDTAFAARAQADAGVAQARAAVQAAEENARSVTVNRAALEAAVANAQAAVQLAQINLDNTRILAPRDGQLGQLGVRQGAYVTNGTQLMALVPDTLWVVANFKETQMANVRVGQRASFTVDALANARLQGRVQEISPAAGSEFSVLRADNATGNFVKIAQRIPLRISVDPGQPQAARLRPGMSVVVAIDTAQRAE</sequence>
<dbReference type="Pfam" id="PF25963">
    <property type="entry name" value="Beta-barrel_AAEA"/>
    <property type="match status" value="1"/>
</dbReference>
<evidence type="ECO:0000259" key="4">
    <source>
        <dbReference type="Pfam" id="PF25876"/>
    </source>
</evidence>
<name>A0A0H2X5B4_XANC8</name>
<dbReference type="InterPro" id="IPR058625">
    <property type="entry name" value="MdtA-like_BSH"/>
</dbReference>
<feature type="coiled-coil region" evidence="2">
    <location>
        <begin position="131"/>
        <end position="165"/>
    </location>
</feature>
<dbReference type="PANTHER" id="PTHR30386">
    <property type="entry name" value="MEMBRANE FUSION SUBUNIT OF EMRAB-TOLC MULTIDRUG EFFLUX PUMP"/>
    <property type="match status" value="1"/>
</dbReference>
<evidence type="ECO:0000313" key="7">
    <source>
        <dbReference type="EMBL" id="AAY47751.1"/>
    </source>
</evidence>
<gene>
    <name evidence="7" type="ordered locus">XC_0672</name>
</gene>
<keyword evidence="3" id="KW-0472">Membrane</keyword>
<feature type="domain" description="p-hydroxybenzoic acid efflux pump subunit AaeA-like beta-barrel" evidence="6">
    <location>
        <begin position="290"/>
        <end position="383"/>
    </location>
</feature>
<comment type="similarity">
    <text evidence="1">Belongs to the membrane fusion protein (MFP) (TC 8.A.1) family.</text>
</comment>
<dbReference type="KEGG" id="xcb:XC_0672"/>
<accession>A0A0H2X5B4</accession>
<dbReference type="Proteomes" id="UP000000420">
    <property type="component" value="Chromosome"/>
</dbReference>
<feature type="transmembrane region" description="Helical" evidence="3">
    <location>
        <begin position="49"/>
        <end position="70"/>
    </location>
</feature>
<evidence type="ECO:0000259" key="5">
    <source>
        <dbReference type="Pfam" id="PF25917"/>
    </source>
</evidence>
<dbReference type="InterPro" id="IPR058634">
    <property type="entry name" value="AaeA-lik-b-barrel"/>
</dbReference>
<dbReference type="InterPro" id="IPR050739">
    <property type="entry name" value="MFP"/>
</dbReference>
<dbReference type="Gene3D" id="1.10.287.470">
    <property type="entry name" value="Helix hairpin bin"/>
    <property type="match status" value="2"/>
</dbReference>
<proteinExistence type="inferred from homology"/>
<dbReference type="AlphaFoldDB" id="A0A0H2X5B4"/>
<dbReference type="HOGENOM" id="CLU_018816_15_1_6"/>
<evidence type="ECO:0000256" key="3">
    <source>
        <dbReference type="SAM" id="Phobius"/>
    </source>
</evidence>
<evidence type="ECO:0000313" key="8">
    <source>
        <dbReference type="Proteomes" id="UP000000420"/>
    </source>
</evidence>
<dbReference type="Pfam" id="PF25917">
    <property type="entry name" value="BSH_RND"/>
    <property type="match status" value="1"/>
</dbReference>
<dbReference type="EMBL" id="CP000050">
    <property type="protein sequence ID" value="AAY47751.1"/>
    <property type="molecule type" value="Genomic_DNA"/>
</dbReference>
<feature type="domain" description="Multidrug resistance protein MdtA-like barrel-sandwich hybrid" evidence="5">
    <location>
        <begin position="94"/>
        <end position="287"/>
    </location>
</feature>
<dbReference type="Gene3D" id="2.40.50.100">
    <property type="match status" value="1"/>
</dbReference>
<keyword evidence="3" id="KW-1133">Transmembrane helix</keyword>
<keyword evidence="2" id="KW-0175">Coiled coil</keyword>
<dbReference type="PANTHER" id="PTHR30386:SF24">
    <property type="entry name" value="MULTIDRUG RESISTANCE EFFLUX PUMP"/>
    <property type="match status" value="1"/>
</dbReference>
<dbReference type="Pfam" id="PF25876">
    <property type="entry name" value="HH_MFP_RND"/>
    <property type="match status" value="1"/>
</dbReference>
<reference evidence="7 8" key="1">
    <citation type="journal article" date="2005" name="Genome Res.">
        <title>Comparative and functional genomic analyses of the pathogenicity of phytopathogen Xanthomonas campestris pv. campestris.</title>
        <authorList>
            <person name="Qian W."/>
            <person name="Jia Y."/>
            <person name="Ren S.X."/>
            <person name="He Y.Q."/>
            <person name="Feng J.X."/>
            <person name="Lu L.F."/>
            <person name="Sun Q."/>
            <person name="Ying G."/>
            <person name="Tang D.J."/>
            <person name="Tang H."/>
            <person name="Wu W."/>
            <person name="Hao P."/>
            <person name="Wang L."/>
            <person name="Jiang B.L."/>
            <person name="Zeng S."/>
            <person name="Gu W.Y."/>
            <person name="Lu G."/>
            <person name="Rong L."/>
            <person name="Tian Y."/>
            <person name="Yao Z."/>
            <person name="Fu G."/>
            <person name="Chen B."/>
            <person name="Fang R."/>
            <person name="Qiang B."/>
            <person name="Chen Z."/>
            <person name="Zhao G.P."/>
            <person name="Tang J.L."/>
            <person name="He C."/>
        </authorList>
    </citation>
    <scope>NUCLEOTIDE SEQUENCE [LARGE SCALE GENOMIC DNA]</scope>
    <source>
        <strain evidence="7 8">8004</strain>
    </source>
</reference>
<evidence type="ECO:0000259" key="6">
    <source>
        <dbReference type="Pfam" id="PF25963"/>
    </source>
</evidence>
<keyword evidence="3" id="KW-0812">Transmembrane</keyword>